<evidence type="ECO:0000256" key="1">
    <source>
        <dbReference type="ARBA" id="ARBA00004141"/>
    </source>
</evidence>
<feature type="transmembrane region" description="Helical" evidence="9">
    <location>
        <begin position="6"/>
        <end position="25"/>
    </location>
</feature>
<dbReference type="OrthoDB" id="9789704at2"/>
<dbReference type="GO" id="GO:0046942">
    <property type="term" value="P:carboxylic acid transport"/>
    <property type="evidence" value="ECO:0007669"/>
    <property type="project" value="UniProtKB-ARBA"/>
</dbReference>
<dbReference type="GO" id="GO:0005886">
    <property type="term" value="C:plasma membrane"/>
    <property type="evidence" value="ECO:0007669"/>
    <property type="project" value="TreeGrafter"/>
</dbReference>
<organism evidence="10 11">
    <name type="scientific">Dyadobacter soli</name>
    <dbReference type="NCBI Taxonomy" id="659014"/>
    <lineage>
        <taxon>Bacteria</taxon>
        <taxon>Pseudomonadati</taxon>
        <taxon>Bacteroidota</taxon>
        <taxon>Cytophagia</taxon>
        <taxon>Cytophagales</taxon>
        <taxon>Spirosomataceae</taxon>
        <taxon>Dyadobacter</taxon>
    </lineage>
</organism>
<dbReference type="InterPro" id="IPR038377">
    <property type="entry name" value="Na/Glc_symporter_sf"/>
</dbReference>
<feature type="transmembrane region" description="Helical" evidence="9">
    <location>
        <begin position="37"/>
        <end position="56"/>
    </location>
</feature>
<evidence type="ECO:0000256" key="9">
    <source>
        <dbReference type="SAM" id="Phobius"/>
    </source>
</evidence>
<evidence type="ECO:0000313" key="11">
    <source>
        <dbReference type="Proteomes" id="UP000198748"/>
    </source>
</evidence>
<feature type="transmembrane region" description="Helical" evidence="9">
    <location>
        <begin position="433"/>
        <end position="452"/>
    </location>
</feature>
<dbReference type="Pfam" id="PF00474">
    <property type="entry name" value="SSF"/>
    <property type="match status" value="1"/>
</dbReference>
<feature type="transmembrane region" description="Helical" evidence="9">
    <location>
        <begin position="265"/>
        <end position="285"/>
    </location>
</feature>
<gene>
    <name evidence="10" type="ORF">SAMN04487996_12859</name>
</gene>
<keyword evidence="11" id="KW-1185">Reference proteome</keyword>
<evidence type="ECO:0000256" key="2">
    <source>
        <dbReference type="ARBA" id="ARBA00006434"/>
    </source>
</evidence>
<sequence length="466" mass="50858">MLAFSILAYLLANLGIGLWASKRITTTQDFVLAGRQLPLMLAASATFATWFGSETIMGAPTEFIEHGVLGIIEDPFGASLCLFLVGIFFARRFYKMNIITFCDFFRIRYGRNAELLSAILIIPSYFSWIAAQLLAMGIVLKVVLGWSLLMCILASSFVVILYTIWGGMWSISITDFIQTIMIIVGLLIVAAVLYEEVGGFQPLIDAAPAGFFRFFPENTLKGHLEYFAAWITIGLGSIPQQDVFQRVMSAKSARVSVQSTLLSSFMYLTIALLPLFIGLCGHHLYPGEEKDGQMIIPSMVLKHMSLPLQILFFGALVSAILSTTSSAIMAPAVVLGENIFKFFKPDLGDRQLLKIIRMGIVGITAVCIFMAATRESIFELVAESSAFSLVSLFVPLAAGLYWKSSNTLGCILSMVVGLAVWLVCVFIETEYPALVYGLLASFLGMAVGWLWGKIAGKTVTSSASAS</sequence>
<dbReference type="InterPro" id="IPR018212">
    <property type="entry name" value="Na/solute_symporter_CS"/>
</dbReference>
<keyword evidence="7 9" id="KW-0472">Membrane</keyword>
<dbReference type="PANTHER" id="PTHR48086:SF7">
    <property type="entry name" value="SODIUM-SOLUTE SYMPORTER-RELATED"/>
    <property type="match status" value="1"/>
</dbReference>
<feature type="transmembrane region" description="Helical" evidence="9">
    <location>
        <begin position="355"/>
        <end position="373"/>
    </location>
</feature>
<feature type="transmembrane region" description="Helical" evidence="9">
    <location>
        <begin position="144"/>
        <end position="164"/>
    </location>
</feature>
<dbReference type="InterPro" id="IPR050277">
    <property type="entry name" value="Sodium:Solute_Symporter"/>
</dbReference>
<evidence type="ECO:0000256" key="8">
    <source>
        <dbReference type="RuleBase" id="RU362091"/>
    </source>
</evidence>
<keyword evidence="6 9" id="KW-1133">Transmembrane helix</keyword>
<evidence type="ECO:0000256" key="5">
    <source>
        <dbReference type="ARBA" id="ARBA00022692"/>
    </source>
</evidence>
<comment type="similarity">
    <text evidence="2 8">Belongs to the sodium:solute symporter (SSF) (TC 2.A.21) family.</text>
</comment>
<dbReference type="InterPro" id="IPR001734">
    <property type="entry name" value="Na/solute_symporter"/>
</dbReference>
<dbReference type="PANTHER" id="PTHR48086">
    <property type="entry name" value="SODIUM/PROLINE SYMPORTER-RELATED"/>
    <property type="match status" value="1"/>
</dbReference>
<accession>A0A1G7ZKI2</accession>
<evidence type="ECO:0000256" key="4">
    <source>
        <dbReference type="ARBA" id="ARBA00022475"/>
    </source>
</evidence>
<feature type="transmembrane region" description="Helical" evidence="9">
    <location>
        <begin position="176"/>
        <end position="194"/>
    </location>
</feature>
<feature type="transmembrane region" description="Helical" evidence="9">
    <location>
        <begin position="385"/>
        <end position="402"/>
    </location>
</feature>
<dbReference type="CDD" id="cd11474">
    <property type="entry name" value="SLC5sbd_CHT"/>
    <property type="match status" value="1"/>
</dbReference>
<feature type="transmembrane region" description="Helical" evidence="9">
    <location>
        <begin position="76"/>
        <end position="94"/>
    </location>
</feature>
<evidence type="ECO:0000256" key="6">
    <source>
        <dbReference type="ARBA" id="ARBA00022989"/>
    </source>
</evidence>
<dbReference type="Proteomes" id="UP000198748">
    <property type="component" value="Unassembled WGS sequence"/>
</dbReference>
<keyword evidence="5 9" id="KW-0812">Transmembrane</keyword>
<dbReference type="AlphaFoldDB" id="A0A1G7ZKI2"/>
<keyword evidence="4" id="KW-1003">Cell membrane</keyword>
<dbReference type="Gene3D" id="1.20.1730.10">
    <property type="entry name" value="Sodium/glucose cotransporter"/>
    <property type="match status" value="1"/>
</dbReference>
<feature type="transmembrane region" description="Helical" evidence="9">
    <location>
        <begin position="409"/>
        <end position="427"/>
    </location>
</feature>
<dbReference type="PROSITE" id="PS50283">
    <property type="entry name" value="NA_SOLUT_SYMP_3"/>
    <property type="match status" value="1"/>
</dbReference>
<dbReference type="STRING" id="659014.SAMN04487996_12859"/>
<reference evidence="11" key="1">
    <citation type="submission" date="2016-10" db="EMBL/GenBank/DDBJ databases">
        <authorList>
            <person name="Varghese N."/>
            <person name="Submissions S."/>
        </authorList>
    </citation>
    <scope>NUCLEOTIDE SEQUENCE [LARGE SCALE GENOMIC DNA]</scope>
    <source>
        <strain evidence="11">DSM 25329</strain>
    </source>
</reference>
<feature type="transmembrane region" description="Helical" evidence="9">
    <location>
        <begin position="115"/>
        <end position="138"/>
    </location>
</feature>
<name>A0A1G7ZKI2_9BACT</name>
<dbReference type="RefSeq" id="WP_090157347.1">
    <property type="nucleotide sequence ID" value="NZ_FNAN01000028.1"/>
</dbReference>
<dbReference type="GO" id="GO:0022857">
    <property type="term" value="F:transmembrane transporter activity"/>
    <property type="evidence" value="ECO:0007669"/>
    <property type="project" value="InterPro"/>
</dbReference>
<evidence type="ECO:0000256" key="7">
    <source>
        <dbReference type="ARBA" id="ARBA00023136"/>
    </source>
</evidence>
<evidence type="ECO:0000256" key="3">
    <source>
        <dbReference type="ARBA" id="ARBA00022448"/>
    </source>
</evidence>
<comment type="subcellular location">
    <subcellularLocation>
        <location evidence="1">Membrane</location>
        <topology evidence="1">Multi-pass membrane protein</topology>
    </subcellularLocation>
</comment>
<proteinExistence type="inferred from homology"/>
<keyword evidence="3" id="KW-0813">Transport</keyword>
<feature type="transmembrane region" description="Helical" evidence="9">
    <location>
        <begin position="310"/>
        <end position="335"/>
    </location>
</feature>
<protein>
    <submittedName>
        <fullName evidence="10">Transporter, SSS family</fullName>
    </submittedName>
</protein>
<evidence type="ECO:0000313" key="10">
    <source>
        <dbReference type="EMBL" id="SDH09194.1"/>
    </source>
</evidence>
<dbReference type="EMBL" id="FNAN01000028">
    <property type="protein sequence ID" value="SDH09194.1"/>
    <property type="molecule type" value="Genomic_DNA"/>
</dbReference>
<dbReference type="PROSITE" id="PS00456">
    <property type="entry name" value="NA_SOLUT_SYMP_1"/>
    <property type="match status" value="1"/>
</dbReference>